<sequence>MEFIFIIIGLGLLFLFFKAKSQVRSSEFGKEARHIAINELGVHPGYFNYCVQNDIENIKEAALDIKKMSSFYASQSWPRLLAWTIYGGYKHNCHNAYFKEDPIALNNLKKAGVPFEIIAKEANTEHKAEKHLKNS</sequence>
<dbReference type="RefSeq" id="WP_120385336.1">
    <property type="nucleotide sequence ID" value="NZ_RAXT01000098.1"/>
</dbReference>
<dbReference type="EMBL" id="RAXT01000098">
    <property type="protein sequence ID" value="RKG32041.1"/>
    <property type="molecule type" value="Genomic_DNA"/>
</dbReference>
<reference evidence="1 2" key="1">
    <citation type="submission" date="2018-09" db="EMBL/GenBank/DDBJ databases">
        <title>The draft genome of Acinetobacter spp. strains.</title>
        <authorList>
            <person name="Qin J."/>
            <person name="Feng Y."/>
            <person name="Zong Z."/>
        </authorList>
    </citation>
    <scope>NUCLEOTIDE SEQUENCE [LARGE SCALE GENOMIC DNA]</scope>
    <source>
        <strain evidence="1 2">WCHAc060115</strain>
    </source>
</reference>
<gene>
    <name evidence="1" type="ORF">D7V20_18390</name>
</gene>
<proteinExistence type="predicted"/>
<evidence type="ECO:0000313" key="2">
    <source>
        <dbReference type="Proteomes" id="UP000280405"/>
    </source>
</evidence>
<organism evidence="1 2">
    <name type="scientific">Acinetobacter rongchengensis</name>
    <dbReference type="NCBI Taxonomy" id="2419601"/>
    <lineage>
        <taxon>Bacteria</taxon>
        <taxon>Pseudomonadati</taxon>
        <taxon>Pseudomonadota</taxon>
        <taxon>Gammaproteobacteria</taxon>
        <taxon>Moraxellales</taxon>
        <taxon>Moraxellaceae</taxon>
        <taxon>Acinetobacter</taxon>
    </lineage>
</organism>
<protein>
    <submittedName>
        <fullName evidence="1">Uncharacterized protein</fullName>
    </submittedName>
</protein>
<dbReference type="Proteomes" id="UP000280405">
    <property type="component" value="Unassembled WGS sequence"/>
</dbReference>
<name>A0A3A8ET32_9GAMM</name>
<accession>A0A3A8ET32</accession>
<evidence type="ECO:0000313" key="1">
    <source>
        <dbReference type="EMBL" id="RKG32041.1"/>
    </source>
</evidence>
<dbReference type="OrthoDB" id="9890393at2"/>
<keyword evidence="2" id="KW-1185">Reference proteome</keyword>
<dbReference type="AlphaFoldDB" id="A0A3A8ET32"/>
<comment type="caution">
    <text evidence="1">The sequence shown here is derived from an EMBL/GenBank/DDBJ whole genome shotgun (WGS) entry which is preliminary data.</text>
</comment>